<dbReference type="Proteomes" id="UP001596956">
    <property type="component" value="Unassembled WGS sequence"/>
</dbReference>
<proteinExistence type="predicted"/>
<keyword evidence="3" id="KW-1185">Reference proteome</keyword>
<accession>A0ABW3BK67</accession>
<dbReference type="EMBL" id="JBHTHR010000850">
    <property type="protein sequence ID" value="MFD0803356.1"/>
    <property type="molecule type" value="Genomic_DNA"/>
</dbReference>
<gene>
    <name evidence="2" type="ORF">ACFQZU_18795</name>
</gene>
<evidence type="ECO:0000256" key="1">
    <source>
        <dbReference type="SAM" id="MobiDB-lite"/>
    </source>
</evidence>
<feature type="non-terminal residue" evidence="2">
    <location>
        <position position="1"/>
    </location>
</feature>
<organism evidence="2 3">
    <name type="scientific">Streptomonospora algeriensis</name>
    <dbReference type="NCBI Taxonomy" id="995084"/>
    <lineage>
        <taxon>Bacteria</taxon>
        <taxon>Bacillati</taxon>
        <taxon>Actinomycetota</taxon>
        <taxon>Actinomycetes</taxon>
        <taxon>Streptosporangiales</taxon>
        <taxon>Nocardiopsidaceae</taxon>
        <taxon>Streptomonospora</taxon>
    </lineage>
</organism>
<name>A0ABW3BK67_9ACTN</name>
<feature type="compositionally biased region" description="Gly residues" evidence="1">
    <location>
        <begin position="1"/>
        <end position="14"/>
    </location>
</feature>
<protein>
    <submittedName>
        <fullName evidence="2">Uncharacterized protein</fullName>
    </submittedName>
</protein>
<feature type="region of interest" description="Disordered" evidence="1">
    <location>
        <begin position="1"/>
        <end position="37"/>
    </location>
</feature>
<evidence type="ECO:0000313" key="3">
    <source>
        <dbReference type="Proteomes" id="UP001596956"/>
    </source>
</evidence>
<reference evidence="3" key="1">
    <citation type="journal article" date="2019" name="Int. J. Syst. Evol. Microbiol.">
        <title>The Global Catalogue of Microorganisms (GCM) 10K type strain sequencing project: providing services to taxonomists for standard genome sequencing and annotation.</title>
        <authorList>
            <consortium name="The Broad Institute Genomics Platform"/>
            <consortium name="The Broad Institute Genome Sequencing Center for Infectious Disease"/>
            <person name="Wu L."/>
            <person name="Ma J."/>
        </authorList>
    </citation>
    <scope>NUCLEOTIDE SEQUENCE [LARGE SCALE GENOMIC DNA]</scope>
    <source>
        <strain evidence="3">CCUG 63369</strain>
    </source>
</reference>
<comment type="caution">
    <text evidence="2">The sequence shown here is derived from an EMBL/GenBank/DDBJ whole genome shotgun (WGS) entry which is preliminary data.</text>
</comment>
<evidence type="ECO:0000313" key="2">
    <source>
        <dbReference type="EMBL" id="MFD0803356.1"/>
    </source>
</evidence>
<sequence length="178" mass="17778">GQAGADTGNGGGQAGEDEGLPGAAIDQVAGGSNDDSATAEVGAAQGNVGLFTAFLGGGIASTQVFVHSPEATGDGIRFTVNGQSQGVRGQAPEFTQDALHVVAGGEELTPDTEFSYTPAPEEPQGQETNEFTLSIPGAPESGLLAFRGPTTDGEELPPVGLCYDAAGGIFTIEYAECT</sequence>